<reference evidence="3 4" key="1">
    <citation type="journal article" date="1995" name="DNA Res.">
        <title>Sequence analysis of the genome of the unicellular cyanobacterium Synechocystis sp. strain PCC6803. I. Sequence features in the 1 Mb region from map positions 64% to 92% of the genome.</title>
        <authorList>
            <person name="Kaneko T."/>
            <person name="Tanaka A."/>
            <person name="Sato S."/>
            <person name="Kotani H."/>
            <person name="Sazuka T."/>
            <person name="Miyajima N."/>
            <person name="Sugiura M."/>
            <person name="Tabata S."/>
        </authorList>
    </citation>
    <scope>NUCLEOTIDE SEQUENCE [LARGE SCALE GENOMIC DNA]</scope>
    <source>
        <strain evidence="4">ATCC 27184 / PCC 6803 / Kazusa</strain>
    </source>
</reference>
<gene>
    <name evidence="3" type="ordered locus">slr2103</name>
</gene>
<organism evidence="3 4">
    <name type="scientific">Synechocystis sp. (strain ATCC 27184 / PCC 6803 / Kazusa)</name>
    <dbReference type="NCBI Taxonomy" id="1111708"/>
    <lineage>
        <taxon>Bacteria</taxon>
        <taxon>Bacillati</taxon>
        <taxon>Cyanobacteriota</taxon>
        <taxon>Cyanophyceae</taxon>
        <taxon>Synechococcales</taxon>
        <taxon>Merismopediaceae</taxon>
        <taxon>Synechocystis</taxon>
    </lineage>
</organism>
<evidence type="ECO:0000256" key="2">
    <source>
        <dbReference type="ARBA" id="ARBA00023315"/>
    </source>
</evidence>
<keyword evidence="2" id="KW-0012">Acyltransferase</keyword>
<keyword evidence="4" id="KW-1185">Reference proteome</keyword>
<dbReference type="EnsemblBacteria" id="BAA17997">
    <property type="protein sequence ID" value="BAA17997"/>
    <property type="gene ID" value="BAA17997"/>
</dbReference>
<dbReference type="GO" id="GO:0016020">
    <property type="term" value="C:membrane"/>
    <property type="evidence" value="ECO:0000318"/>
    <property type="project" value="GO_Central"/>
</dbReference>
<keyword evidence="1" id="KW-0808">Transferase</keyword>
<dbReference type="AlphaFoldDB" id="P73931"/>
<accession>P73931</accession>
<evidence type="ECO:0000313" key="4">
    <source>
        <dbReference type="Proteomes" id="UP000001425"/>
    </source>
</evidence>
<dbReference type="PANTHER" id="PTHR22753:SF14">
    <property type="entry name" value="MONOACYLGLYCEROL_DIACYLGLYCEROL O-ACYLTRANSFERASE"/>
    <property type="match status" value="1"/>
</dbReference>
<dbReference type="SUPFAM" id="SSF69593">
    <property type="entry name" value="Glycerol-3-phosphate (1)-acyltransferase"/>
    <property type="match status" value="1"/>
</dbReference>
<evidence type="ECO:0000313" key="3">
    <source>
        <dbReference type="EMBL" id="BAA17997.1"/>
    </source>
</evidence>
<dbReference type="KEGG" id="syn:slr2103"/>
<dbReference type="PIR" id="S75135">
    <property type="entry name" value="S75135"/>
</dbReference>
<reference evidence="3 4" key="2">
    <citation type="journal article" date="1996" name="DNA Res.">
        <title>Sequence analysis of the genome of the unicellular cyanobacterium Synechocystis sp. strain PCC6803. II. Sequence determination of the entire genome and assignment of potential protein-coding regions.</title>
        <authorList>
            <person name="Kaneko T."/>
            <person name="Sato S."/>
            <person name="Kotani H."/>
            <person name="Tanaka A."/>
            <person name="Asamizu E."/>
            <person name="Nakamura Y."/>
            <person name="Miyajima N."/>
            <person name="Hirosawa M."/>
            <person name="Sugiura M."/>
            <person name="Sasamoto S."/>
            <person name="Kimura T."/>
            <person name="Hosouchi T."/>
            <person name="Matsuno A."/>
            <person name="Muraki A."/>
            <person name="Nakazaki N."/>
            <person name="Naruo K."/>
            <person name="Okumura S."/>
            <person name="Shimpo S."/>
            <person name="Takeuchi C."/>
            <person name="Wada T."/>
            <person name="Watanabe A."/>
            <person name="Yamada M."/>
            <person name="Yasuda M."/>
            <person name="Tabata S."/>
        </authorList>
    </citation>
    <scope>NUCLEOTIDE SEQUENCE [LARGE SCALE GENOMIC DNA]</scope>
    <source>
        <strain evidence="4">ATCC 27184 / PCC 6803 / Kazusa</strain>
    </source>
</reference>
<dbReference type="InParanoid" id="P73931"/>
<dbReference type="InterPro" id="IPR016676">
    <property type="entry name" value="P_lipid/glycerol_AcTrfase_prd"/>
</dbReference>
<dbReference type="PANTHER" id="PTHR22753">
    <property type="entry name" value="TRANSMEMBRANE PROTEIN 68"/>
    <property type="match status" value="1"/>
</dbReference>
<sequence>MLRATSDRSPLFECNPALDGWSLGGRDPETIKRLMPFWEWFYKYYFRVQTSGWENLPPGQVLLVGSHNGGLSSPDMVMMIYDWFRCQGLHRPVYGLMHPTVWKMSRPLAELAVKVGAVQAHPKMAIAALQSGASVLVYPGGAQDVFRPFSQRHEIYFAGRKGFIKLALRQGVPIVPAIAVGSHETLLVMGDCYDQVKYLHDLGMPWLLDVDPVVFPIYLGLPWGLALGPLPHVPLPLTMHTRICPPIYFERYGNDAAKDKDYVEQCYQLVKTEMQRELDQLAETANILPQLNFL</sequence>
<dbReference type="Pfam" id="PF03982">
    <property type="entry name" value="DAGAT"/>
    <property type="match status" value="1"/>
</dbReference>
<dbReference type="STRING" id="1148.gene:10498867"/>
<proteinExistence type="predicted"/>
<protein>
    <submittedName>
        <fullName evidence="3">Slr2103 protein</fullName>
    </submittedName>
</protein>
<dbReference type="CDD" id="cd07987">
    <property type="entry name" value="LPLAT_MGAT-like"/>
    <property type="match status" value="1"/>
</dbReference>
<dbReference type="GO" id="GO:0008374">
    <property type="term" value="F:O-acyltransferase activity"/>
    <property type="evidence" value="ECO:0007669"/>
    <property type="project" value="InterPro"/>
</dbReference>
<dbReference type="EMBL" id="BA000022">
    <property type="protein sequence ID" value="BAA17997.1"/>
    <property type="molecule type" value="Genomic_DNA"/>
</dbReference>
<dbReference type="PIRSF" id="PIRSF016753">
    <property type="entry name" value="P_lipid/glycerol_ac_tran_prd"/>
    <property type="match status" value="1"/>
</dbReference>
<dbReference type="PhylomeDB" id="P73931"/>
<dbReference type="Proteomes" id="UP000001425">
    <property type="component" value="Chromosome"/>
</dbReference>
<dbReference type="InterPro" id="IPR007130">
    <property type="entry name" value="DAGAT"/>
</dbReference>
<evidence type="ECO:0000256" key="1">
    <source>
        <dbReference type="ARBA" id="ARBA00022679"/>
    </source>
</evidence>
<dbReference type="PaxDb" id="1148-1653080"/>
<dbReference type="eggNOG" id="COG0204">
    <property type="taxonomic scope" value="Bacteria"/>
</dbReference>
<name>P73931_SYNY3</name>